<feature type="chain" id="PRO_5046440857" description="Toxin-antitoxin system YwqK family antitoxin" evidence="1">
    <location>
        <begin position="19"/>
        <end position="382"/>
    </location>
</feature>
<keyword evidence="1" id="KW-0732">Signal</keyword>
<evidence type="ECO:0000313" key="2">
    <source>
        <dbReference type="EMBL" id="MFD2563676.1"/>
    </source>
</evidence>
<name>A0ABW5LIP2_9FLAO</name>
<sequence>MKKHIFLIIILCAQMSFAQQGFEPCFRFVAKDSVRIHLDKEEKPVTQDCAYFYRLAKVNPENLDIEGPFEDYYIHNDALAVKASVKEGKLEGNSIVYYDNGNKMMEGVYIEGKKTGEWKHWYENGKPSTTYLYKDDQVRILEHYSKNGSLKVKEGNGAFKNSRVRRHATIEGKVKDGLPDGIWTLSDKIRGRVIFKETYRNGAFIRGEGNPVVKRAQSSYLTNPNITVDGNIEVAETLKIKSCYSCTKHMVSYKNVVYKSDGQNNFYNYLGNNYTTDNKRGYVLCSFTVSEKGKIKDVSVENSSAVMLDDSAHLRELIVNSGTWTPRILDAIMKKRKTKGISRKMVKKPIPTVINFVIHFTDKGYLLYPKTFTSAAISVKKR</sequence>
<evidence type="ECO:0000256" key="1">
    <source>
        <dbReference type="SAM" id="SignalP"/>
    </source>
</evidence>
<accession>A0ABW5LIP2</accession>
<dbReference type="EMBL" id="JBHULE010000019">
    <property type="protein sequence ID" value="MFD2563676.1"/>
    <property type="molecule type" value="Genomic_DNA"/>
</dbReference>
<dbReference type="SUPFAM" id="SSF82185">
    <property type="entry name" value="Histone H3 K4-specific methyltransferase SET7/9 N-terminal domain"/>
    <property type="match status" value="1"/>
</dbReference>
<dbReference type="RefSeq" id="WP_378293311.1">
    <property type="nucleotide sequence ID" value="NZ_JBHULE010000019.1"/>
</dbReference>
<organism evidence="2 3">
    <name type="scientific">Aquimarina rubra</name>
    <dbReference type="NCBI Taxonomy" id="1920033"/>
    <lineage>
        <taxon>Bacteria</taxon>
        <taxon>Pseudomonadati</taxon>
        <taxon>Bacteroidota</taxon>
        <taxon>Flavobacteriia</taxon>
        <taxon>Flavobacteriales</taxon>
        <taxon>Flavobacteriaceae</taxon>
        <taxon>Aquimarina</taxon>
    </lineage>
</organism>
<proteinExistence type="predicted"/>
<dbReference type="Gene3D" id="3.90.930.1">
    <property type="match status" value="1"/>
</dbReference>
<gene>
    <name evidence="2" type="ORF">ACFSR1_13430</name>
</gene>
<protein>
    <recommendedName>
        <fullName evidence="4">Toxin-antitoxin system YwqK family antitoxin</fullName>
    </recommendedName>
</protein>
<evidence type="ECO:0000313" key="3">
    <source>
        <dbReference type="Proteomes" id="UP001597319"/>
    </source>
</evidence>
<feature type="signal peptide" evidence="1">
    <location>
        <begin position="1"/>
        <end position="18"/>
    </location>
</feature>
<evidence type="ECO:0008006" key="4">
    <source>
        <dbReference type="Google" id="ProtNLM"/>
    </source>
</evidence>
<dbReference type="SUPFAM" id="SSF74653">
    <property type="entry name" value="TolA/TonB C-terminal domain"/>
    <property type="match status" value="1"/>
</dbReference>
<keyword evidence="3" id="KW-1185">Reference proteome</keyword>
<reference evidence="3" key="1">
    <citation type="journal article" date="2019" name="Int. J. Syst. Evol. Microbiol.">
        <title>The Global Catalogue of Microorganisms (GCM) 10K type strain sequencing project: providing services to taxonomists for standard genome sequencing and annotation.</title>
        <authorList>
            <consortium name="The Broad Institute Genomics Platform"/>
            <consortium name="The Broad Institute Genome Sequencing Center for Infectious Disease"/>
            <person name="Wu L."/>
            <person name="Ma J."/>
        </authorList>
    </citation>
    <scope>NUCLEOTIDE SEQUENCE [LARGE SCALE GENOMIC DNA]</scope>
    <source>
        <strain evidence="3">KCTC 52274</strain>
    </source>
</reference>
<dbReference type="Proteomes" id="UP001597319">
    <property type="component" value="Unassembled WGS sequence"/>
</dbReference>
<comment type="caution">
    <text evidence="2">The sequence shown here is derived from an EMBL/GenBank/DDBJ whole genome shotgun (WGS) entry which is preliminary data.</text>
</comment>